<dbReference type="Gene3D" id="1.10.10.10">
    <property type="entry name" value="Winged helix-like DNA-binding domain superfamily/Winged helix DNA-binding domain"/>
    <property type="match status" value="1"/>
</dbReference>
<dbReference type="InterPro" id="IPR036388">
    <property type="entry name" value="WH-like_DNA-bd_sf"/>
</dbReference>
<dbReference type="Pfam" id="PF13412">
    <property type="entry name" value="HTH_24"/>
    <property type="match status" value="1"/>
</dbReference>
<dbReference type="AlphaFoldDB" id="A0A1T4WWJ6"/>
<organism evidence="4 5">
    <name type="scientific">Caloramator quimbayensis</name>
    <dbReference type="NCBI Taxonomy" id="1147123"/>
    <lineage>
        <taxon>Bacteria</taxon>
        <taxon>Bacillati</taxon>
        <taxon>Bacillota</taxon>
        <taxon>Clostridia</taxon>
        <taxon>Eubacteriales</taxon>
        <taxon>Clostridiaceae</taxon>
        <taxon>Caloramator</taxon>
    </lineage>
</organism>
<dbReference type="STRING" id="1147123.SAMN05443428_10488"/>
<accession>A0A1T4WWJ6</accession>
<name>A0A1T4WWJ6_9CLOT</name>
<dbReference type="RefSeq" id="WP_078695719.1">
    <property type="nucleotide sequence ID" value="NZ_FUYH01000004.1"/>
</dbReference>
<keyword evidence="4" id="KW-0808">Transferase</keyword>
<dbReference type="EMBL" id="FUYH01000004">
    <property type="protein sequence ID" value="SKA81619.1"/>
    <property type="molecule type" value="Genomic_DNA"/>
</dbReference>
<proteinExistence type="inferred from homology"/>
<keyword evidence="4" id="KW-0418">Kinase</keyword>
<keyword evidence="3" id="KW-0119">Carbohydrate metabolism</keyword>
<dbReference type="SUPFAM" id="SSF46785">
    <property type="entry name" value="Winged helix' DNA-binding domain"/>
    <property type="match status" value="1"/>
</dbReference>
<evidence type="ECO:0000313" key="4">
    <source>
        <dbReference type="EMBL" id="SKA81619.1"/>
    </source>
</evidence>
<sequence>MIKLQNVDHETIRESNRKSILNLLYREKQLTKQDISRETKISIPTVGSVINELIEEGIVIEAGVAGSTGGRKPVIVRFVEDSRYSFGVEIRPDNIRIILTNLISDIKYSESMPIDDISEFDSIIHNVNKIINRIIEDFKIEKNKITGLGFSLPGIVDDENLILKVAPNMELCDIDFKKYKDIFKMPIYIENEANLAAYAELNIGIAKKMRNLIYVSITEGIGTGIVIQDYLYKGKNKIAGEFGHMTIVKDGKRCNCGRYGCFEQYASVKALIELYKSYSNKKINIKDFNLLLKNNDELAIKIFDEYTDYLASGLQNMIMILDPHYIIIGGDVVEFEDVLIDSLIKKVFQKNNFYNENSTKIFLSRLKENASILGASLLPFENLFNINKKII</sequence>
<comment type="function">
    <text evidence="1">Transcriptional repressor of xylose-utilizing enzymes.</text>
</comment>
<evidence type="ECO:0000256" key="2">
    <source>
        <dbReference type="ARBA" id="ARBA00006479"/>
    </source>
</evidence>
<dbReference type="PANTHER" id="PTHR18964">
    <property type="entry name" value="ROK (REPRESSOR, ORF, KINASE) FAMILY"/>
    <property type="match status" value="1"/>
</dbReference>
<dbReference type="OrthoDB" id="9796533at2"/>
<gene>
    <name evidence="4" type="ORF">SAMN05443428_10488</name>
</gene>
<dbReference type="PROSITE" id="PS01125">
    <property type="entry name" value="ROK"/>
    <property type="match status" value="1"/>
</dbReference>
<dbReference type="SUPFAM" id="SSF53067">
    <property type="entry name" value="Actin-like ATPase domain"/>
    <property type="match status" value="1"/>
</dbReference>
<dbReference type="GO" id="GO:0042732">
    <property type="term" value="P:D-xylose metabolic process"/>
    <property type="evidence" value="ECO:0007669"/>
    <property type="project" value="UniProtKB-KW"/>
</dbReference>
<dbReference type="Proteomes" id="UP000190105">
    <property type="component" value="Unassembled WGS sequence"/>
</dbReference>
<keyword evidence="3" id="KW-0859">Xylose metabolism</keyword>
<dbReference type="Pfam" id="PF00480">
    <property type="entry name" value="ROK"/>
    <property type="match status" value="1"/>
</dbReference>
<dbReference type="InterPro" id="IPR049874">
    <property type="entry name" value="ROK_cs"/>
</dbReference>
<evidence type="ECO:0000256" key="3">
    <source>
        <dbReference type="ARBA" id="ARBA00022629"/>
    </source>
</evidence>
<dbReference type="InterPro" id="IPR000600">
    <property type="entry name" value="ROK"/>
</dbReference>
<dbReference type="GO" id="GO:0016301">
    <property type="term" value="F:kinase activity"/>
    <property type="evidence" value="ECO:0007669"/>
    <property type="project" value="UniProtKB-KW"/>
</dbReference>
<evidence type="ECO:0000256" key="1">
    <source>
        <dbReference type="ARBA" id="ARBA00002486"/>
    </source>
</evidence>
<dbReference type="PANTHER" id="PTHR18964:SF149">
    <property type="entry name" value="BIFUNCTIONAL UDP-N-ACETYLGLUCOSAMINE 2-EPIMERASE_N-ACETYLMANNOSAMINE KINASE"/>
    <property type="match status" value="1"/>
</dbReference>
<evidence type="ECO:0000313" key="5">
    <source>
        <dbReference type="Proteomes" id="UP000190105"/>
    </source>
</evidence>
<dbReference type="InterPro" id="IPR043129">
    <property type="entry name" value="ATPase_NBD"/>
</dbReference>
<protein>
    <submittedName>
        <fullName evidence="4">Sugar kinase of the NBD/HSP70 family, may contain an N-terminal HTH domain</fullName>
    </submittedName>
</protein>
<dbReference type="InterPro" id="IPR036390">
    <property type="entry name" value="WH_DNA-bd_sf"/>
</dbReference>
<dbReference type="Gene3D" id="3.30.420.40">
    <property type="match status" value="2"/>
</dbReference>
<keyword evidence="5" id="KW-1185">Reference proteome</keyword>
<reference evidence="5" key="1">
    <citation type="submission" date="2017-02" db="EMBL/GenBank/DDBJ databases">
        <authorList>
            <person name="Varghese N."/>
            <person name="Submissions S."/>
        </authorList>
    </citation>
    <scope>NUCLEOTIDE SEQUENCE [LARGE SCALE GENOMIC DNA]</scope>
    <source>
        <strain evidence="5">USBA 833</strain>
    </source>
</reference>
<comment type="similarity">
    <text evidence="2">Belongs to the ROK (NagC/XylR) family.</text>
</comment>